<evidence type="ECO:0000259" key="1">
    <source>
        <dbReference type="Pfam" id="PF01656"/>
    </source>
</evidence>
<proteinExistence type="predicted"/>
<dbReference type="RefSeq" id="WP_172687269.1">
    <property type="nucleotide sequence ID" value="NZ_KU922118.1"/>
</dbReference>
<geneLocation type="plasmid" evidence="2">
    <name>pDCA</name>
</geneLocation>
<dbReference type="AlphaFoldDB" id="A0A168S311"/>
<dbReference type="EMBL" id="KU922118">
    <property type="protein sequence ID" value="ANC67822.1"/>
    <property type="molecule type" value="Genomic_DNA"/>
</dbReference>
<evidence type="ECO:0000313" key="2">
    <source>
        <dbReference type="EMBL" id="ANC67822.1"/>
    </source>
</evidence>
<reference evidence="2" key="1">
    <citation type="submission" date="2016-03" db="EMBL/GenBank/DDBJ databases">
        <authorList>
            <person name="Munro J.E."/>
            <person name="Coleman N.V."/>
        </authorList>
    </citation>
    <scope>NUCLEOTIDE SEQUENCE</scope>
    <source>
        <strain evidence="2">EL1</strain>
        <plasmid evidence="2">pDCA</plasmid>
    </source>
</reference>
<dbReference type="InterPro" id="IPR002586">
    <property type="entry name" value="CobQ/CobB/MinD/ParA_Nub-bd_dom"/>
</dbReference>
<name>A0A168S311_ANCNO</name>
<dbReference type="Gene3D" id="3.40.50.300">
    <property type="entry name" value="P-loop containing nucleotide triphosphate hydrolases"/>
    <property type="match status" value="1"/>
</dbReference>
<accession>A0A168S311</accession>
<keyword evidence="2" id="KW-0614">Plasmid</keyword>
<dbReference type="PANTHER" id="PTHR13696">
    <property type="entry name" value="P-LOOP CONTAINING NUCLEOSIDE TRIPHOSPHATE HYDROLASE"/>
    <property type="match status" value="1"/>
</dbReference>
<dbReference type="Pfam" id="PF01656">
    <property type="entry name" value="CbiA"/>
    <property type="match status" value="1"/>
</dbReference>
<gene>
    <name evidence="2" type="primary">parA</name>
</gene>
<dbReference type="PIRSF" id="PIRSF009320">
    <property type="entry name" value="Nuc_binding_HP_1000"/>
    <property type="match status" value="1"/>
</dbReference>
<organism evidence="2">
    <name type="scientific">Ancylobacter novellus</name>
    <name type="common">Thiobacillus novellus</name>
    <dbReference type="NCBI Taxonomy" id="921"/>
    <lineage>
        <taxon>Bacteria</taxon>
        <taxon>Pseudomonadati</taxon>
        <taxon>Pseudomonadota</taxon>
        <taxon>Alphaproteobacteria</taxon>
        <taxon>Hyphomicrobiales</taxon>
        <taxon>Xanthobacteraceae</taxon>
        <taxon>Ancylobacter</taxon>
    </lineage>
</organism>
<sequence length="207" mass="21181">MKTIAIVSQKGGAGKTTLALHLATAAEAAGLPAAILDLDPQASAAGWGDSRQGEAPVVVALPHTRLPQGLQAATDGGAELVVIDTAPHSEAAAMAATRSSDMVLIPCRAGILDLRAIGSTAELVKLAQKPAFVVLNAVPPRATQLLADAREAVQVHGLEVAPVAFQQRAAFGHALTAGKTAPEYEPAGKASEEVSELLTWLRGQLLI</sequence>
<feature type="domain" description="CobQ/CobB/MinD/ParA nucleotide binding" evidence="1">
    <location>
        <begin position="4"/>
        <end position="160"/>
    </location>
</feature>
<dbReference type="InterPro" id="IPR050678">
    <property type="entry name" value="DNA_Partitioning_ATPase"/>
</dbReference>
<dbReference type="PANTHER" id="PTHR13696:SF96">
    <property type="entry name" value="COBQ_COBB_MIND_PARA NUCLEOTIDE BINDING DOMAIN-CONTAINING PROTEIN"/>
    <property type="match status" value="1"/>
</dbReference>
<dbReference type="InterPro" id="IPR027417">
    <property type="entry name" value="P-loop_NTPase"/>
</dbReference>
<protein>
    <submittedName>
        <fullName evidence="2">Chromosome partitioning protein ParA</fullName>
    </submittedName>
</protein>
<dbReference type="SUPFAM" id="SSF52540">
    <property type="entry name" value="P-loop containing nucleoside triphosphate hydrolases"/>
    <property type="match status" value="1"/>
</dbReference>
<dbReference type="CDD" id="cd02042">
    <property type="entry name" value="ParAB_family"/>
    <property type="match status" value="1"/>
</dbReference>